<dbReference type="Proteomes" id="UP000325313">
    <property type="component" value="Unassembled WGS sequence"/>
</dbReference>
<comment type="caution">
    <text evidence="2">The sequence shown here is derived from an EMBL/GenBank/DDBJ whole genome shotgun (WGS) entry which is preliminary data.</text>
</comment>
<name>A0A5B0LI76_PUCGR</name>
<dbReference type="AlphaFoldDB" id="A0A5B0LI76"/>
<proteinExistence type="predicted"/>
<feature type="region of interest" description="Disordered" evidence="1">
    <location>
        <begin position="1"/>
        <end position="33"/>
    </location>
</feature>
<evidence type="ECO:0000256" key="1">
    <source>
        <dbReference type="SAM" id="MobiDB-lite"/>
    </source>
</evidence>
<evidence type="ECO:0008006" key="4">
    <source>
        <dbReference type="Google" id="ProtNLM"/>
    </source>
</evidence>
<organism evidence="2 3">
    <name type="scientific">Puccinia graminis f. sp. tritici</name>
    <dbReference type="NCBI Taxonomy" id="56615"/>
    <lineage>
        <taxon>Eukaryota</taxon>
        <taxon>Fungi</taxon>
        <taxon>Dikarya</taxon>
        <taxon>Basidiomycota</taxon>
        <taxon>Pucciniomycotina</taxon>
        <taxon>Pucciniomycetes</taxon>
        <taxon>Pucciniales</taxon>
        <taxon>Pucciniaceae</taxon>
        <taxon>Puccinia</taxon>
    </lineage>
</organism>
<accession>A0A5B0LI76</accession>
<feature type="compositionally biased region" description="Basic and acidic residues" evidence="1">
    <location>
        <begin position="1"/>
        <end position="11"/>
    </location>
</feature>
<sequence>MAGKNQIKDTNDIEVVQPNNTESKPKRTAASNSDLAAVSATSHRIWVWSHFKLVSNNDTDTKSMECQVHVKTKTEDKLCGRALQRDPTGSKKSMSEHLRRLHKIYPSNQEKTNQLALPNLFKRQHVEHRPVLNGDLLKQAISYLVAKADLPYSTVERKSFQYLLELLNPATLNMDFGRKTIA</sequence>
<reference evidence="2 3" key="1">
    <citation type="submission" date="2019-05" db="EMBL/GenBank/DDBJ databases">
        <title>Emergence of the Ug99 lineage of the wheat stem rust pathogen through somatic hybridization.</title>
        <authorList>
            <person name="Li F."/>
            <person name="Upadhyaya N.M."/>
            <person name="Sperschneider J."/>
            <person name="Matny O."/>
            <person name="Nguyen-Phuc H."/>
            <person name="Mago R."/>
            <person name="Raley C."/>
            <person name="Miller M.E."/>
            <person name="Silverstein K.A.T."/>
            <person name="Henningsen E."/>
            <person name="Hirsch C.D."/>
            <person name="Visser B."/>
            <person name="Pretorius Z.A."/>
            <person name="Steffenson B.J."/>
            <person name="Schwessinger B."/>
            <person name="Dodds P.N."/>
            <person name="Figueroa M."/>
        </authorList>
    </citation>
    <scope>NUCLEOTIDE SEQUENCE [LARGE SCALE GENOMIC DNA]</scope>
    <source>
        <strain evidence="2 3">Ug99</strain>
    </source>
</reference>
<protein>
    <recommendedName>
        <fullName evidence="4">BED-type domain-containing protein</fullName>
    </recommendedName>
</protein>
<dbReference type="EMBL" id="VDEP01000513">
    <property type="protein sequence ID" value="KAA1064272.1"/>
    <property type="molecule type" value="Genomic_DNA"/>
</dbReference>
<gene>
    <name evidence="2" type="ORF">PGTUg99_004638</name>
</gene>
<evidence type="ECO:0000313" key="2">
    <source>
        <dbReference type="EMBL" id="KAA1064272.1"/>
    </source>
</evidence>
<evidence type="ECO:0000313" key="3">
    <source>
        <dbReference type="Proteomes" id="UP000325313"/>
    </source>
</evidence>